<name>A0A6A6HQQ2_9PLEO</name>
<keyword evidence="8" id="KW-1185">Reference proteome</keyword>
<keyword evidence="7" id="KW-0808">Transferase</keyword>
<dbReference type="OrthoDB" id="10265628at2759"/>
<evidence type="ECO:0000259" key="6">
    <source>
        <dbReference type="Pfam" id="PF00464"/>
    </source>
</evidence>
<dbReference type="GO" id="GO:0035999">
    <property type="term" value="P:tetrahydrofolate interconversion"/>
    <property type="evidence" value="ECO:0007669"/>
    <property type="project" value="UniProtKB-UniPathway"/>
</dbReference>
<sequence>MGKGGGVGAPRDFGHCYSGPPGRLLRASLYPENSTPRETVVCWHWLVSSGYLKERLQQADEVVHALIEKTQRHDNECINLIPSANYVAKSVIETLGSVLQNPNSEGYIGKKYFPGTKNLDEAERLCQRRALRAFNLDEAVWTVNVQSHSRELSRLQACSAILRPHDRLFTLAPTGRSYLSKYFTTLSFNNHHSTSNIDYGALKDMIVAFRPRVLLSDASASGRRIDYRTISAICRSLRIYVLLDITETSGLITGGLITSPFEYADIVVTGTRGFLRGPSGALIFSRRNAFVQRTDVKDAEELRSIADAIDQSVFPGHQGGPHNHAISAVAVALKQASTPTFKAYQSCAVENAEALADRLTCLGYHLNANHKPTYYLVVKLTAVNARWTKRVLDAIGIAADVVVEESELHLGTLAMTSRGFLPADFRWVADIIHKAVIITQLYYTLY</sequence>
<dbReference type="InterPro" id="IPR049943">
    <property type="entry name" value="Ser_HO-MeTrfase-like"/>
</dbReference>
<dbReference type="UniPathway" id="UPA00193"/>
<comment type="cofactor">
    <cofactor evidence="1">
        <name>pyridoxal 5'-phosphate</name>
        <dbReference type="ChEBI" id="CHEBI:597326"/>
    </cofactor>
</comment>
<dbReference type="GO" id="GO:0004372">
    <property type="term" value="F:glycine hydroxymethyltransferase activity"/>
    <property type="evidence" value="ECO:0007669"/>
    <property type="project" value="TreeGrafter"/>
</dbReference>
<dbReference type="InterPro" id="IPR015422">
    <property type="entry name" value="PyrdxlP-dep_Trfase_small"/>
</dbReference>
<reference evidence="7" key="1">
    <citation type="journal article" date="2020" name="Stud. Mycol.">
        <title>101 Dothideomycetes genomes: a test case for predicting lifestyles and emergence of pathogens.</title>
        <authorList>
            <person name="Haridas S."/>
            <person name="Albert R."/>
            <person name="Binder M."/>
            <person name="Bloem J."/>
            <person name="Labutti K."/>
            <person name="Salamov A."/>
            <person name="Andreopoulos B."/>
            <person name="Baker S."/>
            <person name="Barry K."/>
            <person name="Bills G."/>
            <person name="Bluhm B."/>
            <person name="Cannon C."/>
            <person name="Castanera R."/>
            <person name="Culley D."/>
            <person name="Daum C."/>
            <person name="Ezra D."/>
            <person name="Gonzalez J."/>
            <person name="Henrissat B."/>
            <person name="Kuo A."/>
            <person name="Liang C."/>
            <person name="Lipzen A."/>
            <person name="Lutzoni F."/>
            <person name="Magnuson J."/>
            <person name="Mondo S."/>
            <person name="Nolan M."/>
            <person name="Ohm R."/>
            <person name="Pangilinan J."/>
            <person name="Park H.-J."/>
            <person name="Ramirez L."/>
            <person name="Alfaro M."/>
            <person name="Sun H."/>
            <person name="Tritt A."/>
            <person name="Yoshinaga Y."/>
            <person name="Zwiers L.-H."/>
            <person name="Turgeon B."/>
            <person name="Goodwin S."/>
            <person name="Spatafora J."/>
            <person name="Crous P."/>
            <person name="Grigoriev I."/>
        </authorList>
    </citation>
    <scope>NUCLEOTIDE SEQUENCE</scope>
    <source>
        <strain evidence="7">CBS 122368</strain>
    </source>
</reference>
<evidence type="ECO:0000256" key="1">
    <source>
        <dbReference type="ARBA" id="ARBA00001933"/>
    </source>
</evidence>
<dbReference type="EMBL" id="ML987218">
    <property type="protein sequence ID" value="KAF2240446.1"/>
    <property type="molecule type" value="Genomic_DNA"/>
</dbReference>
<dbReference type="Gene3D" id="3.40.640.10">
    <property type="entry name" value="Type I PLP-dependent aspartate aminotransferase-like (Major domain)"/>
    <property type="match status" value="1"/>
</dbReference>
<dbReference type="Pfam" id="PF00464">
    <property type="entry name" value="SHMT"/>
    <property type="match status" value="1"/>
</dbReference>
<accession>A0A6A6HQQ2</accession>
<gene>
    <name evidence="7" type="ORF">BU26DRAFT_589457</name>
</gene>
<evidence type="ECO:0000256" key="3">
    <source>
        <dbReference type="ARBA" id="ARBA00022898"/>
    </source>
</evidence>
<dbReference type="Proteomes" id="UP000800094">
    <property type="component" value="Unassembled WGS sequence"/>
</dbReference>
<evidence type="ECO:0000313" key="7">
    <source>
        <dbReference type="EMBL" id="KAF2240446.1"/>
    </source>
</evidence>
<dbReference type="InterPro" id="IPR039429">
    <property type="entry name" value="SHMT-like_dom"/>
</dbReference>
<organism evidence="7 8">
    <name type="scientific">Trematosphaeria pertusa</name>
    <dbReference type="NCBI Taxonomy" id="390896"/>
    <lineage>
        <taxon>Eukaryota</taxon>
        <taxon>Fungi</taxon>
        <taxon>Dikarya</taxon>
        <taxon>Ascomycota</taxon>
        <taxon>Pezizomycotina</taxon>
        <taxon>Dothideomycetes</taxon>
        <taxon>Pleosporomycetidae</taxon>
        <taxon>Pleosporales</taxon>
        <taxon>Massarineae</taxon>
        <taxon>Trematosphaeriaceae</taxon>
        <taxon>Trematosphaeria</taxon>
    </lineage>
</organism>
<feature type="domain" description="Serine hydroxymethyltransferase-like" evidence="6">
    <location>
        <begin position="56"/>
        <end position="432"/>
    </location>
</feature>
<dbReference type="AlphaFoldDB" id="A0A6A6HQQ2"/>
<comment type="function">
    <text evidence="2">Interconversion of serine and glycine.</text>
</comment>
<proteinExistence type="predicted"/>
<dbReference type="GO" id="GO:0019264">
    <property type="term" value="P:glycine biosynthetic process from serine"/>
    <property type="evidence" value="ECO:0007669"/>
    <property type="project" value="TreeGrafter"/>
</dbReference>
<evidence type="ECO:0000256" key="5">
    <source>
        <dbReference type="ARBA" id="ARBA00032953"/>
    </source>
</evidence>
<dbReference type="GO" id="GO:0030170">
    <property type="term" value="F:pyridoxal phosphate binding"/>
    <property type="evidence" value="ECO:0007669"/>
    <property type="project" value="TreeGrafter"/>
</dbReference>
<dbReference type="PANTHER" id="PTHR11680:SF57">
    <property type="entry name" value="SERINE HYDROXYMETHYLTRANSFERASE, MITOCHONDRIAL"/>
    <property type="match status" value="1"/>
</dbReference>
<evidence type="ECO:0000256" key="4">
    <source>
        <dbReference type="ARBA" id="ARBA00031137"/>
    </source>
</evidence>
<evidence type="ECO:0000313" key="8">
    <source>
        <dbReference type="Proteomes" id="UP000800094"/>
    </source>
</evidence>
<dbReference type="GeneID" id="54588061"/>
<dbReference type="SUPFAM" id="SSF53383">
    <property type="entry name" value="PLP-dependent transferases"/>
    <property type="match status" value="1"/>
</dbReference>
<dbReference type="InterPro" id="IPR015421">
    <property type="entry name" value="PyrdxlP-dep_Trfase_major"/>
</dbReference>
<dbReference type="InterPro" id="IPR015424">
    <property type="entry name" value="PyrdxlP-dep_Trfase"/>
</dbReference>
<dbReference type="PANTHER" id="PTHR11680">
    <property type="entry name" value="SERINE HYDROXYMETHYLTRANSFERASE"/>
    <property type="match status" value="1"/>
</dbReference>
<evidence type="ECO:0000256" key="2">
    <source>
        <dbReference type="ARBA" id="ARBA00002224"/>
    </source>
</evidence>
<dbReference type="GO" id="GO:0005739">
    <property type="term" value="C:mitochondrion"/>
    <property type="evidence" value="ECO:0007669"/>
    <property type="project" value="TreeGrafter"/>
</dbReference>
<keyword evidence="3" id="KW-0663">Pyridoxal phosphate</keyword>
<dbReference type="Gene3D" id="3.90.1150.10">
    <property type="entry name" value="Aspartate Aminotransferase, domain 1"/>
    <property type="match status" value="1"/>
</dbReference>
<protein>
    <recommendedName>
        <fullName evidence="5">Glycine hydroxymethyltransferase</fullName>
    </recommendedName>
    <alternativeName>
        <fullName evidence="4">Serine methylase</fullName>
    </alternativeName>
</protein>
<dbReference type="RefSeq" id="XP_033675450.1">
    <property type="nucleotide sequence ID" value="XM_033834731.1"/>
</dbReference>